<protein>
    <submittedName>
        <fullName evidence="2">Phasin family protein</fullName>
    </submittedName>
</protein>
<reference evidence="3" key="1">
    <citation type="journal article" date="2019" name="Int. J. Syst. Evol. Microbiol.">
        <title>The Global Catalogue of Microorganisms (GCM) 10K type strain sequencing project: providing services to taxonomists for standard genome sequencing and annotation.</title>
        <authorList>
            <consortium name="The Broad Institute Genomics Platform"/>
            <consortium name="The Broad Institute Genome Sequencing Center for Infectious Disease"/>
            <person name="Wu L."/>
            <person name="Ma J."/>
        </authorList>
    </citation>
    <scope>NUCLEOTIDE SEQUENCE [LARGE SCALE GENOMIC DNA]</scope>
    <source>
        <strain evidence="3">KACC 12508</strain>
    </source>
</reference>
<name>A0ABW2I7L9_9BURK</name>
<comment type="caution">
    <text evidence="2">The sequence shown here is derived from an EMBL/GenBank/DDBJ whole genome shotgun (WGS) entry which is preliminary data.</text>
</comment>
<dbReference type="Pfam" id="PF05597">
    <property type="entry name" value="Phasin"/>
    <property type="match status" value="1"/>
</dbReference>
<feature type="region of interest" description="Disordered" evidence="1">
    <location>
        <begin position="150"/>
        <end position="215"/>
    </location>
</feature>
<gene>
    <name evidence="2" type="ORF">ACFQPC_02980</name>
</gene>
<evidence type="ECO:0000313" key="2">
    <source>
        <dbReference type="EMBL" id="MFC7286991.1"/>
    </source>
</evidence>
<accession>A0ABW2I7L9</accession>
<dbReference type="Proteomes" id="UP001596542">
    <property type="component" value="Unassembled WGS sequence"/>
</dbReference>
<evidence type="ECO:0000256" key="1">
    <source>
        <dbReference type="SAM" id="MobiDB-lite"/>
    </source>
</evidence>
<organism evidence="2 3">
    <name type="scientific">Herminiimonas glaciei</name>
    <dbReference type="NCBI Taxonomy" id="523788"/>
    <lineage>
        <taxon>Bacteria</taxon>
        <taxon>Pseudomonadati</taxon>
        <taxon>Pseudomonadota</taxon>
        <taxon>Betaproteobacteria</taxon>
        <taxon>Burkholderiales</taxon>
        <taxon>Oxalobacteraceae</taxon>
        <taxon>Herminiimonas</taxon>
    </lineage>
</organism>
<dbReference type="PANTHER" id="PTHR38664:SF1">
    <property type="entry name" value="SLR0058 PROTEIN"/>
    <property type="match status" value="1"/>
</dbReference>
<sequence length="215" mass="23021">MPCLYRHFCLTKQRRSHMVKKLKKTTKSGSKQLTDGVHASAQQIWQAGLEAFAKTQQEGEKVLAKLAKKGSSLHKRTRKIAESKVADVSDGLLKLSNNVGKQASSSWDKLEQLIENTVANSLNHFGVSTKKELEALHKRIDTLTKKGAAAVGTKKPAAKKSAGKKTAAKKTVAKKAVAKKAVAKPAAKKSPAKKAPVKKAAAKKPAARKAAVKTA</sequence>
<dbReference type="PANTHER" id="PTHR38664">
    <property type="entry name" value="SLR0058 PROTEIN"/>
    <property type="match status" value="1"/>
</dbReference>
<keyword evidence="3" id="KW-1185">Reference proteome</keyword>
<dbReference type="RefSeq" id="WP_382271858.1">
    <property type="nucleotide sequence ID" value="NZ_JBHTBU010000001.1"/>
</dbReference>
<evidence type="ECO:0000313" key="3">
    <source>
        <dbReference type="Proteomes" id="UP001596542"/>
    </source>
</evidence>
<proteinExistence type="predicted"/>
<dbReference type="EMBL" id="JBHTBU010000001">
    <property type="protein sequence ID" value="MFC7286991.1"/>
    <property type="molecule type" value="Genomic_DNA"/>
</dbReference>
<feature type="compositionally biased region" description="Basic residues" evidence="1">
    <location>
        <begin position="156"/>
        <end position="215"/>
    </location>
</feature>
<dbReference type="InterPro" id="IPR008769">
    <property type="entry name" value="PhaF_PhaI"/>
</dbReference>